<evidence type="ECO:0000313" key="2">
    <source>
        <dbReference type="EMBL" id="KAJ6407133.1"/>
    </source>
</evidence>
<feature type="region of interest" description="Disordered" evidence="1">
    <location>
        <begin position="1"/>
        <end position="50"/>
    </location>
</feature>
<name>A0AAD6JLU0_9ROSI</name>
<protein>
    <submittedName>
        <fullName evidence="2">Uncharacterized protein</fullName>
    </submittedName>
</protein>
<dbReference type="Proteomes" id="UP001162972">
    <property type="component" value="Chromosome 6"/>
</dbReference>
<evidence type="ECO:0000313" key="3">
    <source>
        <dbReference type="Proteomes" id="UP001162972"/>
    </source>
</evidence>
<keyword evidence="3" id="KW-1185">Reference proteome</keyword>
<dbReference type="EMBL" id="JAPFFJ010000016">
    <property type="protein sequence ID" value="KAJ6407133.1"/>
    <property type="molecule type" value="Genomic_DNA"/>
</dbReference>
<accession>A0AAD6JLU0</accession>
<comment type="caution">
    <text evidence="2">The sequence shown here is derived from an EMBL/GenBank/DDBJ whole genome shotgun (WGS) entry which is preliminary data.</text>
</comment>
<proteinExistence type="predicted"/>
<organism evidence="2 3">
    <name type="scientific">Salix udensis</name>
    <dbReference type="NCBI Taxonomy" id="889485"/>
    <lineage>
        <taxon>Eukaryota</taxon>
        <taxon>Viridiplantae</taxon>
        <taxon>Streptophyta</taxon>
        <taxon>Embryophyta</taxon>
        <taxon>Tracheophyta</taxon>
        <taxon>Spermatophyta</taxon>
        <taxon>Magnoliopsida</taxon>
        <taxon>eudicotyledons</taxon>
        <taxon>Gunneridae</taxon>
        <taxon>Pentapetalae</taxon>
        <taxon>rosids</taxon>
        <taxon>fabids</taxon>
        <taxon>Malpighiales</taxon>
        <taxon>Salicaceae</taxon>
        <taxon>Saliceae</taxon>
        <taxon>Salix</taxon>
    </lineage>
</organism>
<sequence length="149" mass="17085">MEIQHRKGNSREICTSSQSREEVGDDESSVHVDFQASTRDEDTTWSPPVVEYPNLSLQPVELPGGAENVEQLHPLDHPKRLQRHFKHKGQARGDPHWHVHMDDFPTSIGRAELIQIPSAGLHFTWHNGQKEEDTILRKLDWAFGNQNLL</sequence>
<gene>
    <name evidence="2" type="ORF">OIU84_010608</name>
</gene>
<evidence type="ECO:0000256" key="1">
    <source>
        <dbReference type="SAM" id="MobiDB-lite"/>
    </source>
</evidence>
<dbReference type="AlphaFoldDB" id="A0AAD6JLU0"/>
<reference evidence="2 3" key="1">
    <citation type="journal article" date="2023" name="Int. J. Mol. Sci.">
        <title>De Novo Assembly and Annotation of 11 Diverse Shrub Willow (Salix) Genomes Reveals Novel Gene Organization in Sex-Linked Regions.</title>
        <authorList>
            <person name="Hyden B."/>
            <person name="Feng K."/>
            <person name="Yates T.B."/>
            <person name="Jawdy S."/>
            <person name="Cereghino C."/>
            <person name="Smart L.B."/>
            <person name="Muchero W."/>
        </authorList>
    </citation>
    <scope>NUCLEOTIDE SEQUENCE [LARGE SCALE GENOMIC DNA]</scope>
    <source>
        <tissue evidence="2">Shoot tip</tissue>
    </source>
</reference>